<sequence length="35" mass="3989">PEHPAGAGRGRQVDQAHERLHRLHQGRQGRQGWPL</sequence>
<gene>
    <name evidence="2" type="ORF">METZ01_LOCUS309728</name>
</gene>
<dbReference type="EMBL" id="UINC01098391">
    <property type="protein sequence ID" value="SVC56874.1"/>
    <property type="molecule type" value="Genomic_DNA"/>
</dbReference>
<protein>
    <submittedName>
        <fullName evidence="2">Uncharacterized protein</fullName>
    </submittedName>
</protein>
<feature type="region of interest" description="Disordered" evidence="1">
    <location>
        <begin position="1"/>
        <end position="35"/>
    </location>
</feature>
<evidence type="ECO:0000256" key="1">
    <source>
        <dbReference type="SAM" id="MobiDB-lite"/>
    </source>
</evidence>
<evidence type="ECO:0000313" key="2">
    <source>
        <dbReference type="EMBL" id="SVC56874.1"/>
    </source>
</evidence>
<organism evidence="2">
    <name type="scientific">marine metagenome</name>
    <dbReference type="NCBI Taxonomy" id="408172"/>
    <lineage>
        <taxon>unclassified sequences</taxon>
        <taxon>metagenomes</taxon>
        <taxon>ecological metagenomes</taxon>
    </lineage>
</organism>
<name>A0A382N6Q7_9ZZZZ</name>
<feature type="non-terminal residue" evidence="2">
    <location>
        <position position="1"/>
    </location>
</feature>
<accession>A0A382N6Q7</accession>
<proteinExistence type="predicted"/>
<reference evidence="2" key="1">
    <citation type="submission" date="2018-05" db="EMBL/GenBank/DDBJ databases">
        <authorList>
            <person name="Lanie J.A."/>
            <person name="Ng W.-L."/>
            <person name="Kazmierczak K.M."/>
            <person name="Andrzejewski T.M."/>
            <person name="Davidsen T.M."/>
            <person name="Wayne K.J."/>
            <person name="Tettelin H."/>
            <person name="Glass J.I."/>
            <person name="Rusch D."/>
            <person name="Podicherti R."/>
            <person name="Tsui H.-C.T."/>
            <person name="Winkler M.E."/>
        </authorList>
    </citation>
    <scope>NUCLEOTIDE SEQUENCE</scope>
</reference>
<feature type="non-terminal residue" evidence="2">
    <location>
        <position position="35"/>
    </location>
</feature>
<dbReference type="AlphaFoldDB" id="A0A382N6Q7"/>